<dbReference type="InterPro" id="IPR011047">
    <property type="entry name" value="Quinoprotein_ADH-like_sf"/>
</dbReference>
<evidence type="ECO:0000313" key="18">
    <source>
        <dbReference type="EMBL" id="SFO60538.1"/>
    </source>
</evidence>
<dbReference type="InterPro" id="IPR018062">
    <property type="entry name" value="HTH_AraC-typ_CS"/>
</dbReference>
<dbReference type="PANTHER" id="PTHR43547:SF2">
    <property type="entry name" value="HYBRID SIGNAL TRANSDUCTION HISTIDINE KINASE C"/>
    <property type="match status" value="1"/>
</dbReference>
<feature type="transmembrane region" description="Helical" evidence="13">
    <location>
        <begin position="773"/>
        <end position="793"/>
    </location>
</feature>
<dbReference type="CDD" id="cd00082">
    <property type="entry name" value="HisKA"/>
    <property type="match status" value="1"/>
</dbReference>
<keyword evidence="4" id="KW-0808">Transferase</keyword>
<protein>
    <recommendedName>
        <fullName evidence="2">histidine kinase</fullName>
        <ecNumber evidence="2">2.7.13.3</ecNumber>
    </recommendedName>
</protein>
<dbReference type="SMART" id="SM00387">
    <property type="entry name" value="HATPase_c"/>
    <property type="match status" value="1"/>
</dbReference>
<dbReference type="PRINTS" id="PR00344">
    <property type="entry name" value="BCTRLSENSOR"/>
</dbReference>
<evidence type="ECO:0000256" key="3">
    <source>
        <dbReference type="ARBA" id="ARBA00022553"/>
    </source>
</evidence>
<feature type="chain" id="PRO_5011613124" description="histidine kinase" evidence="14">
    <location>
        <begin position="22"/>
        <end position="1341"/>
    </location>
</feature>
<keyword evidence="8" id="KW-0902">Two-component regulatory system</keyword>
<keyword evidence="7" id="KW-0067">ATP-binding</keyword>
<evidence type="ECO:0000313" key="19">
    <source>
        <dbReference type="Proteomes" id="UP000199564"/>
    </source>
</evidence>
<dbReference type="InterPro" id="IPR011110">
    <property type="entry name" value="Reg_prop"/>
</dbReference>
<proteinExistence type="predicted"/>
<dbReference type="Pfam" id="PF00512">
    <property type="entry name" value="HisKA"/>
    <property type="match status" value="1"/>
</dbReference>
<dbReference type="GO" id="GO:0000155">
    <property type="term" value="F:phosphorelay sensor kinase activity"/>
    <property type="evidence" value="ECO:0007669"/>
    <property type="project" value="InterPro"/>
</dbReference>
<dbReference type="InterPro" id="IPR011006">
    <property type="entry name" value="CheY-like_superfamily"/>
</dbReference>
<evidence type="ECO:0000256" key="14">
    <source>
        <dbReference type="SAM" id="SignalP"/>
    </source>
</evidence>
<dbReference type="PROSITE" id="PS01124">
    <property type="entry name" value="HTH_ARAC_FAMILY_2"/>
    <property type="match status" value="1"/>
</dbReference>
<evidence type="ECO:0000256" key="6">
    <source>
        <dbReference type="ARBA" id="ARBA00022777"/>
    </source>
</evidence>
<keyword evidence="6 18" id="KW-0418">Kinase</keyword>
<keyword evidence="14" id="KW-0732">Signal</keyword>
<feature type="domain" description="HTH araC/xylS-type" evidence="15">
    <location>
        <begin position="1236"/>
        <end position="1335"/>
    </location>
</feature>
<evidence type="ECO:0000256" key="1">
    <source>
        <dbReference type="ARBA" id="ARBA00000085"/>
    </source>
</evidence>
<keyword evidence="10" id="KW-0238">DNA-binding</keyword>
<dbReference type="SMART" id="SM00448">
    <property type="entry name" value="REC"/>
    <property type="match status" value="1"/>
</dbReference>
<name>A0A1I5IIR9_9BACT</name>
<keyword evidence="13" id="KW-0472">Membrane</keyword>
<dbReference type="FunFam" id="3.30.565.10:FF:000037">
    <property type="entry name" value="Hybrid sensor histidine kinase/response regulator"/>
    <property type="match status" value="1"/>
</dbReference>
<dbReference type="InterPro" id="IPR013783">
    <property type="entry name" value="Ig-like_fold"/>
</dbReference>
<dbReference type="Gene3D" id="1.10.287.130">
    <property type="match status" value="1"/>
</dbReference>
<dbReference type="FunFam" id="3.40.50.2300:FF:000138">
    <property type="entry name" value="Two-component system sensor histidine kinase/response regulator"/>
    <property type="match status" value="1"/>
</dbReference>
<evidence type="ECO:0000259" key="15">
    <source>
        <dbReference type="PROSITE" id="PS01124"/>
    </source>
</evidence>
<dbReference type="Pfam" id="PF12833">
    <property type="entry name" value="HTH_18"/>
    <property type="match status" value="1"/>
</dbReference>
<feature type="domain" description="Response regulatory" evidence="17">
    <location>
        <begin position="1087"/>
        <end position="1202"/>
    </location>
</feature>
<dbReference type="Gene3D" id="3.40.50.2300">
    <property type="match status" value="1"/>
</dbReference>
<comment type="catalytic activity">
    <reaction evidence="1">
        <text>ATP + protein L-histidine = ADP + protein N-phospho-L-histidine.</text>
        <dbReference type="EC" id="2.7.13.3"/>
    </reaction>
</comment>
<dbReference type="InterPro" id="IPR003594">
    <property type="entry name" value="HATPase_dom"/>
</dbReference>
<evidence type="ECO:0000256" key="7">
    <source>
        <dbReference type="ARBA" id="ARBA00022840"/>
    </source>
</evidence>
<dbReference type="GO" id="GO:0043565">
    <property type="term" value="F:sequence-specific DNA binding"/>
    <property type="evidence" value="ECO:0007669"/>
    <property type="project" value="InterPro"/>
</dbReference>
<organism evidence="18 19">
    <name type="scientific">Algoriphagus ornithinivorans</name>
    <dbReference type="NCBI Taxonomy" id="226506"/>
    <lineage>
        <taxon>Bacteria</taxon>
        <taxon>Pseudomonadati</taxon>
        <taxon>Bacteroidota</taxon>
        <taxon>Cytophagia</taxon>
        <taxon>Cytophagales</taxon>
        <taxon>Cyclobacteriaceae</taxon>
        <taxon>Algoriphagus</taxon>
    </lineage>
</organism>
<keyword evidence="5" id="KW-0547">Nucleotide-binding</keyword>
<accession>A0A1I5IIR9</accession>
<evidence type="ECO:0000256" key="12">
    <source>
        <dbReference type="PROSITE-ProRule" id="PRU00169"/>
    </source>
</evidence>
<dbReference type="InterPro" id="IPR005467">
    <property type="entry name" value="His_kinase_dom"/>
</dbReference>
<dbReference type="InterPro" id="IPR009057">
    <property type="entry name" value="Homeodomain-like_sf"/>
</dbReference>
<dbReference type="InterPro" id="IPR003661">
    <property type="entry name" value="HisK_dim/P_dom"/>
</dbReference>
<dbReference type="SUPFAM" id="SSF50998">
    <property type="entry name" value="Quinoprotein alcohol dehydrogenase-like"/>
    <property type="match status" value="1"/>
</dbReference>
<dbReference type="EMBL" id="FOVW01000009">
    <property type="protein sequence ID" value="SFO60538.1"/>
    <property type="molecule type" value="Genomic_DNA"/>
</dbReference>
<dbReference type="RefSeq" id="WP_091655017.1">
    <property type="nucleotide sequence ID" value="NZ_FOVW01000009.1"/>
</dbReference>
<sequence>MRPLLLLLVASMMLHQTFAMQIEPSQEEFSIDVLNVRRGLLSNFVTKVVSDENNLKFFATEGGISKFDGYNFTDFRPGEEYPGLENENIEILFKDGANKIWIGTKEGGLSVMDSKKNTIRNMNHVFSSLTTKKLRVISIQQDGNGYIWAGTWSSGLFVLDPLNEKLIQHFATDQPIYNVIRDKYDNIWFIAGKELNKFDPSESRRIRFQTKNIYFNLTEDVKRNKIWLVGNKGKNVFLASFDYELQSLSEELLPIQATYVKSLAIDQKNRIWIGSWGDGLFISDQDAKNFRKINTNPQGAGFDNINYSIIVSIDIDENGIAWLGTSHGGVLILYPNKGFEISRNVALENIPDHNITAFYKDSKGFLYKGTLTEGVFSNQGKSNFSRLSQVLPSRINCFFEKGNDIYVGTGQGLYIFRNRNFAQPERHFENQKITAILVDTKDRLWLGTQQLGLKMIHSTKKLDAEKWIVFSETNAEHPLSNNRISQIKESKNGEIWIGTYSGINKYDEKSGNFLPQDKLLSSSLSPSIINDLYLQDNLIYLGTPKGLIILKKEGQLLDLVHSFDRKSGLTNDFICALEEDRSGNLWISTTTSLTKYNPAQKSFINYDREDGVMINSFHIGSSFQDANGLLYFGGSNGLISFDPSKISESIEVPEVVLTKLIVNNKTLNVGDEVDGKIILENSIENTESIELDYSQNHLSLMFTVNDYLGADNIFYSYKLKGLQDEWVNLGANNQISFTGLRWGDYELLLRASRNNQDWSPERSLFIQIDTPPWLTWWAFLGYFLLTVGILFLIRYVSARQARLEAELRIIQIEKEKEHELSEAKITFFTNISHEFRTPLTLILSPITELLSNFELKETVKEKLLLVESNGKRMLGLINQLLDFRKSEHGLLKLNPTRSDFVDFAKEVYLSFKSLAIKKQINYHFESDLDQLNLDFDRSQMEIVLCNLLSNAFKYTKDGGEISLELTKNSDSIKVSVRDNGIGMSYQESKLVFDRFYQVQNAETSNLVGSGIGLAFSKNIVDLHHGKIDLDSEPGVGTCIFFSLPLNVDLSEIKEEAPDSKIATEKVLDLDFEHKDVLKIDQEGKEISILIADDNEDIRVYLRSLLSEEYHIWEAEDGEQALAMIQKEMPDLVISDVMMPKMDGIKLCHEIKNQINISHIPVILLTARTSIAYEMDGLQTGAEDYITKPFNPGIVKTRVKNILENRKKLREYFLNKVRFEPDSKEVVEHDLDAQFIEKAISLVNANLLNEEFGIETMVDELCMSQSTLFRKIKSLTGLSITAFIRSVKLKKAAQLILQTDYKLSQVAYEVGFNDYKHFKKSFQQQFGCLPSDYKSLILQKAE</sequence>
<keyword evidence="3 12" id="KW-0597">Phosphoprotein</keyword>
<evidence type="ECO:0000256" key="2">
    <source>
        <dbReference type="ARBA" id="ARBA00012438"/>
    </source>
</evidence>
<dbReference type="PANTHER" id="PTHR43547">
    <property type="entry name" value="TWO-COMPONENT HISTIDINE KINASE"/>
    <property type="match status" value="1"/>
</dbReference>
<evidence type="ECO:0000256" key="13">
    <source>
        <dbReference type="SAM" id="Phobius"/>
    </source>
</evidence>
<keyword evidence="11" id="KW-0804">Transcription</keyword>
<reference evidence="19" key="1">
    <citation type="submission" date="2016-10" db="EMBL/GenBank/DDBJ databases">
        <authorList>
            <person name="Varghese N."/>
            <person name="Submissions S."/>
        </authorList>
    </citation>
    <scope>NUCLEOTIDE SEQUENCE [LARGE SCALE GENOMIC DNA]</scope>
    <source>
        <strain evidence="19">DSM 15282</strain>
    </source>
</reference>
<dbReference type="GO" id="GO:0005524">
    <property type="term" value="F:ATP binding"/>
    <property type="evidence" value="ECO:0007669"/>
    <property type="project" value="UniProtKB-KW"/>
</dbReference>
<evidence type="ECO:0000256" key="9">
    <source>
        <dbReference type="ARBA" id="ARBA00023015"/>
    </source>
</evidence>
<evidence type="ECO:0000256" key="11">
    <source>
        <dbReference type="ARBA" id="ARBA00023163"/>
    </source>
</evidence>
<dbReference type="PROSITE" id="PS00041">
    <property type="entry name" value="HTH_ARAC_FAMILY_1"/>
    <property type="match status" value="1"/>
</dbReference>
<dbReference type="PROSITE" id="PS50109">
    <property type="entry name" value="HIS_KIN"/>
    <property type="match status" value="1"/>
</dbReference>
<dbReference type="Pfam" id="PF07495">
    <property type="entry name" value="Y_Y_Y"/>
    <property type="match status" value="1"/>
</dbReference>
<dbReference type="InterPro" id="IPR004358">
    <property type="entry name" value="Sig_transdc_His_kin-like_C"/>
</dbReference>
<dbReference type="SMART" id="SM00342">
    <property type="entry name" value="HTH_ARAC"/>
    <property type="match status" value="1"/>
</dbReference>
<feature type="modified residue" description="4-aspartylphosphate" evidence="12">
    <location>
        <position position="1135"/>
    </location>
</feature>
<dbReference type="FunFam" id="1.10.287.130:FF:000045">
    <property type="entry name" value="Two-component system sensor histidine kinase/response regulator"/>
    <property type="match status" value="1"/>
</dbReference>
<dbReference type="SUPFAM" id="SSF63829">
    <property type="entry name" value="Calcium-dependent phosphotriesterase"/>
    <property type="match status" value="1"/>
</dbReference>
<keyword evidence="13" id="KW-0812">Transmembrane</keyword>
<dbReference type="CDD" id="cd00075">
    <property type="entry name" value="HATPase"/>
    <property type="match status" value="1"/>
</dbReference>
<dbReference type="Pfam" id="PF00072">
    <property type="entry name" value="Response_reg"/>
    <property type="match status" value="1"/>
</dbReference>
<feature type="domain" description="Histidine kinase" evidence="16">
    <location>
        <begin position="830"/>
        <end position="1047"/>
    </location>
</feature>
<dbReference type="Proteomes" id="UP000199564">
    <property type="component" value="Unassembled WGS sequence"/>
</dbReference>
<dbReference type="Pfam" id="PF07494">
    <property type="entry name" value="Reg_prop"/>
    <property type="match status" value="2"/>
</dbReference>
<gene>
    <name evidence="18" type="ORF">SAMN04488519_10922</name>
</gene>
<dbReference type="SMART" id="SM00388">
    <property type="entry name" value="HisKA"/>
    <property type="match status" value="1"/>
</dbReference>
<dbReference type="STRING" id="226506.SAMN04488519_10922"/>
<evidence type="ECO:0000256" key="10">
    <source>
        <dbReference type="ARBA" id="ARBA00023125"/>
    </source>
</evidence>
<evidence type="ECO:0000259" key="16">
    <source>
        <dbReference type="PROSITE" id="PS50109"/>
    </source>
</evidence>
<dbReference type="Gene3D" id="3.30.565.10">
    <property type="entry name" value="Histidine kinase-like ATPase, C-terminal domain"/>
    <property type="match status" value="1"/>
</dbReference>
<dbReference type="SUPFAM" id="SSF55874">
    <property type="entry name" value="ATPase domain of HSP90 chaperone/DNA topoisomerase II/histidine kinase"/>
    <property type="match status" value="1"/>
</dbReference>
<evidence type="ECO:0000259" key="17">
    <source>
        <dbReference type="PROSITE" id="PS50110"/>
    </source>
</evidence>
<dbReference type="InterPro" id="IPR018060">
    <property type="entry name" value="HTH_AraC"/>
</dbReference>
<keyword evidence="13" id="KW-1133">Transmembrane helix</keyword>
<dbReference type="SUPFAM" id="SSF46689">
    <property type="entry name" value="Homeodomain-like"/>
    <property type="match status" value="1"/>
</dbReference>
<dbReference type="Gene3D" id="1.10.10.60">
    <property type="entry name" value="Homeodomain-like"/>
    <property type="match status" value="1"/>
</dbReference>
<keyword evidence="9" id="KW-0805">Transcription regulation</keyword>
<dbReference type="SUPFAM" id="SSF47384">
    <property type="entry name" value="Homodimeric domain of signal transducing histidine kinase"/>
    <property type="match status" value="1"/>
</dbReference>
<dbReference type="PROSITE" id="PS50110">
    <property type="entry name" value="RESPONSE_REGULATORY"/>
    <property type="match status" value="1"/>
</dbReference>
<dbReference type="SUPFAM" id="SSF52172">
    <property type="entry name" value="CheY-like"/>
    <property type="match status" value="1"/>
</dbReference>
<dbReference type="CDD" id="cd17574">
    <property type="entry name" value="REC_OmpR"/>
    <property type="match status" value="1"/>
</dbReference>
<dbReference type="GO" id="GO:0003700">
    <property type="term" value="F:DNA-binding transcription factor activity"/>
    <property type="evidence" value="ECO:0007669"/>
    <property type="project" value="InterPro"/>
</dbReference>
<dbReference type="Gene3D" id="2.60.40.10">
    <property type="entry name" value="Immunoglobulins"/>
    <property type="match status" value="1"/>
</dbReference>
<dbReference type="InterPro" id="IPR036097">
    <property type="entry name" value="HisK_dim/P_sf"/>
</dbReference>
<evidence type="ECO:0000256" key="8">
    <source>
        <dbReference type="ARBA" id="ARBA00023012"/>
    </source>
</evidence>
<evidence type="ECO:0000256" key="5">
    <source>
        <dbReference type="ARBA" id="ARBA00022741"/>
    </source>
</evidence>
<dbReference type="EC" id="2.7.13.3" evidence="2"/>
<dbReference type="InterPro" id="IPR011123">
    <property type="entry name" value="Y_Y_Y"/>
</dbReference>
<feature type="signal peptide" evidence="14">
    <location>
        <begin position="1"/>
        <end position="21"/>
    </location>
</feature>
<dbReference type="InterPro" id="IPR001789">
    <property type="entry name" value="Sig_transdc_resp-reg_receiver"/>
</dbReference>
<dbReference type="Pfam" id="PF02518">
    <property type="entry name" value="HATPase_c"/>
    <property type="match status" value="1"/>
</dbReference>
<dbReference type="Gene3D" id="2.130.10.10">
    <property type="entry name" value="YVTN repeat-like/Quinoprotein amine dehydrogenase"/>
    <property type="match status" value="3"/>
</dbReference>
<keyword evidence="19" id="KW-1185">Reference proteome</keyword>
<dbReference type="InterPro" id="IPR015943">
    <property type="entry name" value="WD40/YVTN_repeat-like_dom_sf"/>
</dbReference>
<evidence type="ECO:0000256" key="4">
    <source>
        <dbReference type="ARBA" id="ARBA00022679"/>
    </source>
</evidence>
<dbReference type="InterPro" id="IPR036890">
    <property type="entry name" value="HATPase_C_sf"/>
</dbReference>